<dbReference type="PANTHER" id="PTHR46553:SF3">
    <property type="entry name" value="ADENINE NUCLEOTIDE ALPHA HYDROLASES-LIKE SUPERFAMILY PROTEIN"/>
    <property type="match status" value="1"/>
</dbReference>
<dbReference type="RefSeq" id="WP_203991844.1">
    <property type="nucleotide sequence ID" value="NZ_BOPB01000002.1"/>
</dbReference>
<dbReference type="InterPro" id="IPR014729">
    <property type="entry name" value="Rossmann-like_a/b/a_fold"/>
</dbReference>
<dbReference type="CDD" id="cd00293">
    <property type="entry name" value="USP-like"/>
    <property type="match status" value="1"/>
</dbReference>
<dbReference type="Pfam" id="PF00582">
    <property type="entry name" value="Usp"/>
    <property type="match status" value="1"/>
</dbReference>
<dbReference type="InterPro" id="IPR006015">
    <property type="entry name" value="Universal_stress_UspA"/>
</dbReference>
<evidence type="ECO:0000313" key="3">
    <source>
        <dbReference type="EMBL" id="GIJ19730.1"/>
    </source>
</evidence>
<accession>A0ABQ4IPF9</accession>
<gene>
    <name evidence="3" type="ORF">Vlu01_03540</name>
</gene>
<proteinExistence type="inferred from homology"/>
<evidence type="ECO:0000259" key="2">
    <source>
        <dbReference type="Pfam" id="PF00582"/>
    </source>
</evidence>
<feature type="domain" description="UspA" evidence="2">
    <location>
        <begin position="7"/>
        <end position="141"/>
    </location>
</feature>
<dbReference type="EMBL" id="BOPB01000002">
    <property type="protein sequence ID" value="GIJ19730.1"/>
    <property type="molecule type" value="Genomic_DNA"/>
</dbReference>
<dbReference type="PRINTS" id="PR01438">
    <property type="entry name" value="UNVRSLSTRESS"/>
</dbReference>
<reference evidence="3 4" key="1">
    <citation type="submission" date="2021-01" db="EMBL/GenBank/DDBJ databases">
        <title>Whole genome shotgun sequence of Verrucosispora lutea NBRC 106530.</title>
        <authorList>
            <person name="Komaki H."/>
            <person name="Tamura T."/>
        </authorList>
    </citation>
    <scope>NUCLEOTIDE SEQUENCE [LARGE SCALE GENOMIC DNA]</scope>
    <source>
        <strain evidence="3 4">NBRC 106530</strain>
    </source>
</reference>
<comment type="caution">
    <text evidence="3">The sequence shown here is derived from an EMBL/GenBank/DDBJ whole genome shotgun (WGS) entry which is preliminary data.</text>
</comment>
<name>A0ABQ4IPF9_9ACTN</name>
<comment type="similarity">
    <text evidence="1">Belongs to the universal stress protein A family.</text>
</comment>
<organism evidence="3 4">
    <name type="scientific">Micromonospora lutea</name>
    <dbReference type="NCBI Taxonomy" id="419825"/>
    <lineage>
        <taxon>Bacteria</taxon>
        <taxon>Bacillati</taxon>
        <taxon>Actinomycetota</taxon>
        <taxon>Actinomycetes</taxon>
        <taxon>Micromonosporales</taxon>
        <taxon>Micromonosporaceae</taxon>
        <taxon>Micromonospora</taxon>
    </lineage>
</organism>
<sequence length="156" mass="16057">MTGNYLIVVGVDGSEGGRRALDWAAKEASARGGTVQAVIAWRWDGIETGPAIATNPTDEKRHAEAILERELTALAARHGTSHPVAGEVVEGRAAPALAAAARTADLLVLGSHGHSRLRHTVLGSVSEECIRLAACPVVVIPVPVSAAPPAEPATRG</sequence>
<keyword evidence="4" id="KW-1185">Reference proteome</keyword>
<evidence type="ECO:0000313" key="4">
    <source>
        <dbReference type="Proteomes" id="UP000643165"/>
    </source>
</evidence>
<dbReference type="Proteomes" id="UP000643165">
    <property type="component" value="Unassembled WGS sequence"/>
</dbReference>
<dbReference type="SUPFAM" id="SSF52402">
    <property type="entry name" value="Adenine nucleotide alpha hydrolases-like"/>
    <property type="match status" value="1"/>
</dbReference>
<protein>
    <submittedName>
        <fullName evidence="3">Universal stress protein</fullName>
    </submittedName>
</protein>
<evidence type="ECO:0000256" key="1">
    <source>
        <dbReference type="ARBA" id="ARBA00008791"/>
    </source>
</evidence>
<dbReference type="InterPro" id="IPR006016">
    <property type="entry name" value="UspA"/>
</dbReference>
<dbReference type="Gene3D" id="3.40.50.620">
    <property type="entry name" value="HUPs"/>
    <property type="match status" value="1"/>
</dbReference>
<dbReference type="PANTHER" id="PTHR46553">
    <property type="entry name" value="ADENINE NUCLEOTIDE ALPHA HYDROLASES-LIKE SUPERFAMILY PROTEIN"/>
    <property type="match status" value="1"/>
</dbReference>